<dbReference type="InterPro" id="IPR036388">
    <property type="entry name" value="WH-like_DNA-bd_sf"/>
</dbReference>
<dbReference type="Pfam" id="PF02082">
    <property type="entry name" value="Rrf2"/>
    <property type="match status" value="1"/>
</dbReference>
<gene>
    <name evidence="1" type="ORF">FD21_GL001197</name>
</gene>
<dbReference type="GO" id="GO:0003700">
    <property type="term" value="F:DNA-binding transcription factor activity"/>
    <property type="evidence" value="ECO:0007669"/>
    <property type="project" value="TreeGrafter"/>
</dbReference>
<dbReference type="PROSITE" id="PS01332">
    <property type="entry name" value="HTH_RRF2_1"/>
    <property type="match status" value="1"/>
</dbReference>
<organism evidence="1 2">
    <name type="scientific">Liquorilactobacillus vini DSM 20605</name>
    <dbReference type="NCBI Taxonomy" id="1133569"/>
    <lineage>
        <taxon>Bacteria</taxon>
        <taxon>Bacillati</taxon>
        <taxon>Bacillota</taxon>
        <taxon>Bacilli</taxon>
        <taxon>Lactobacillales</taxon>
        <taxon>Lactobacillaceae</taxon>
        <taxon>Liquorilactobacillus</taxon>
    </lineage>
</organism>
<proteinExistence type="predicted"/>
<reference evidence="1 2" key="1">
    <citation type="journal article" date="2015" name="Genome Announc.">
        <title>Expanding the biotechnology potential of lactobacilli through comparative genomics of 213 strains and associated genera.</title>
        <authorList>
            <person name="Sun Z."/>
            <person name="Harris H.M."/>
            <person name="McCann A."/>
            <person name="Guo C."/>
            <person name="Argimon S."/>
            <person name="Zhang W."/>
            <person name="Yang X."/>
            <person name="Jeffery I.B."/>
            <person name="Cooney J.C."/>
            <person name="Kagawa T.F."/>
            <person name="Liu W."/>
            <person name="Song Y."/>
            <person name="Salvetti E."/>
            <person name="Wrobel A."/>
            <person name="Rasinkangas P."/>
            <person name="Parkhill J."/>
            <person name="Rea M.C."/>
            <person name="O'Sullivan O."/>
            <person name="Ritari J."/>
            <person name="Douillard F.P."/>
            <person name="Paul Ross R."/>
            <person name="Yang R."/>
            <person name="Briner A.E."/>
            <person name="Felis G.E."/>
            <person name="de Vos W.M."/>
            <person name="Barrangou R."/>
            <person name="Klaenhammer T.R."/>
            <person name="Caufield P.W."/>
            <person name="Cui Y."/>
            <person name="Zhang H."/>
            <person name="O'Toole P.W."/>
        </authorList>
    </citation>
    <scope>NUCLEOTIDE SEQUENCE [LARGE SCALE GENOMIC DNA]</scope>
    <source>
        <strain evidence="1 2">DSM 20605</strain>
    </source>
</reference>
<dbReference type="PATRIC" id="fig|1133569.4.peg.1329"/>
<comment type="caution">
    <text evidence="1">The sequence shown here is derived from an EMBL/GenBank/DDBJ whole genome shotgun (WGS) entry which is preliminary data.</text>
</comment>
<keyword evidence="2" id="KW-1185">Reference proteome</keyword>
<dbReference type="STRING" id="1133569.FD21_GL001197"/>
<dbReference type="InterPro" id="IPR030489">
    <property type="entry name" value="TR_Rrf2-type_CS"/>
</dbReference>
<name>A0A0R2CK34_9LACO</name>
<dbReference type="Proteomes" id="UP000051576">
    <property type="component" value="Unassembled WGS sequence"/>
</dbReference>
<dbReference type="PANTHER" id="PTHR33221:SF9">
    <property type="entry name" value="RRF2 FAMILY PROTEIN"/>
    <property type="match status" value="1"/>
</dbReference>
<dbReference type="AlphaFoldDB" id="A0A0R2CK34"/>
<dbReference type="InterPro" id="IPR000944">
    <property type="entry name" value="Tscrpt_reg_Rrf2"/>
</dbReference>
<sequence>MRNDFMQLTKGFEQAACIIALLATQNRQIPISSQVIHDRINGSQSYLQKLLRKLVIAGLITSTSGNNGGFSLAKDPKNITLLEIVEATEGEIKTYPDLGFIDLVFRDFRPLSQEATHVINEAFHQADLRWCQYLQTKTVYQIIVDTFGSTKIPLIDWNDPQNDAKKVLPKIQKLRVQK</sequence>
<evidence type="ECO:0000313" key="1">
    <source>
        <dbReference type="EMBL" id="KRM88470.1"/>
    </source>
</evidence>
<protein>
    <submittedName>
        <fullName evidence="1">Rrf2 family transcriptional regulator</fullName>
    </submittedName>
</protein>
<dbReference type="eggNOG" id="COG1959">
    <property type="taxonomic scope" value="Bacteria"/>
</dbReference>
<dbReference type="InterPro" id="IPR036390">
    <property type="entry name" value="WH_DNA-bd_sf"/>
</dbReference>
<evidence type="ECO:0000313" key="2">
    <source>
        <dbReference type="Proteomes" id="UP000051576"/>
    </source>
</evidence>
<dbReference type="Gene3D" id="1.10.10.10">
    <property type="entry name" value="Winged helix-like DNA-binding domain superfamily/Winged helix DNA-binding domain"/>
    <property type="match status" value="1"/>
</dbReference>
<accession>A0A0R2CK34</accession>
<dbReference type="GO" id="GO:0005829">
    <property type="term" value="C:cytosol"/>
    <property type="evidence" value="ECO:0007669"/>
    <property type="project" value="TreeGrafter"/>
</dbReference>
<dbReference type="PANTHER" id="PTHR33221">
    <property type="entry name" value="WINGED HELIX-TURN-HELIX TRANSCRIPTIONAL REGULATOR, RRF2 FAMILY"/>
    <property type="match status" value="1"/>
</dbReference>
<dbReference type="PROSITE" id="PS51197">
    <property type="entry name" value="HTH_RRF2_2"/>
    <property type="match status" value="1"/>
</dbReference>
<dbReference type="EMBL" id="AYYX01000033">
    <property type="protein sequence ID" value="KRM88470.1"/>
    <property type="molecule type" value="Genomic_DNA"/>
</dbReference>
<dbReference type="NCBIfam" id="TIGR00738">
    <property type="entry name" value="rrf2_super"/>
    <property type="match status" value="1"/>
</dbReference>
<dbReference type="SUPFAM" id="SSF46785">
    <property type="entry name" value="Winged helix' DNA-binding domain"/>
    <property type="match status" value="1"/>
</dbReference>